<accession>S0DG36</accession>
<sequence length="641" mass="68881">MLFYACSNDISMILPRGPEGPQGPQGPTGASGKSAYEVWVEAVGSGIIEWDENTDMSGFFRYLKGKDGVDGINGHDGIDGMDGIDGNSAYELWLEAVESGIDDPHNPGRQWNKNATSIADFFWFLSGNDGVDGINGSNGNDGPSGTSGTSGTSGLSAYQIWVGDVQDENGLVNPHDPDGGLWPCDCVSISDFWEYLHGENGGESQIYVPIQDPGSAGNEATLVTGKANVISQYQVKDHSEYVSVTDGSVTFHVYNDAGAPASGAKVKGLPGMDPALVFTADGDGVFKVERLQLPTTGSNELRYGAVTEVEYTNSKGELKTEASAPNTYVPQKIDVRLRICGNIVTNNNVENDHIEGAVAMGVPIAVERRVSDTSDWEVIPNWLGSLTQTFKVYELNDHEDPASYTPGTTYWNSSQSLITYASSLKRVERPTRRWPAMDADSQREIYRYREESIYVNIVMESYYGESPHANAVIDVAPVQFHPLPVISTPAYTAAGDGLDGIKGTFDLSGVDDAYLYDTNLASMAKTTVGGTAFTYYYPVVTTPKATIYNVKSFSIIFKKSVTGGESVFTTTSVTLGSPGYSLGNTILAGSYVYLKPSGRFFVGPGTKEPIGVVKGNATDGFHIEAIGPKFVFPDIDITLEP</sequence>
<reference evidence="2" key="2">
    <citation type="journal article" date="2013" name="Biotechnol. Biofuels">
        <title>Mining for hemicellulases in the fungus-growing termite Pseudacanthotermes militaris using functional metagenomics.</title>
        <authorList>
            <person name="Bastien G."/>
            <person name="Arnal G."/>
            <person name="Bozonnet S."/>
            <person name="Laguerre S."/>
            <person name="Ferreira F."/>
            <person name="Faure R."/>
            <person name="Henrissat B."/>
            <person name="Lefevre F."/>
            <person name="Robe P."/>
            <person name="Bouchez O."/>
            <person name="Noirot C."/>
            <person name="Dumon C."/>
            <person name="O'Donohue M."/>
        </authorList>
    </citation>
    <scope>NUCLEOTIDE SEQUENCE</scope>
</reference>
<proteinExistence type="predicted"/>
<evidence type="ECO:0000313" key="1">
    <source>
        <dbReference type="EMBL" id="CCO20955.1"/>
    </source>
</evidence>
<dbReference type="EMBL" id="HF548333">
    <property type="protein sequence ID" value="CCO21875.1"/>
    <property type="molecule type" value="Genomic_DNA"/>
</dbReference>
<gene>
    <name evidence="2" type="ORF">BN138_1063</name>
    <name evidence="1" type="ORF">BN138_143</name>
</gene>
<reference evidence="2" key="1">
    <citation type="submission" date="2012-10" db="EMBL/GenBank/DDBJ databases">
        <authorList>
            <person name="Sandrine L."/>
        </authorList>
    </citation>
    <scope>NUCLEOTIDE SEQUENCE</scope>
</reference>
<protein>
    <submittedName>
        <fullName evidence="2">Uncharacterized protein</fullName>
    </submittedName>
</protein>
<name>S0DG36_9ZZZZ</name>
<evidence type="ECO:0000313" key="2">
    <source>
        <dbReference type="EMBL" id="CCO21875.1"/>
    </source>
</evidence>
<dbReference type="AlphaFoldDB" id="S0DG36"/>
<dbReference type="EMBL" id="HF548276">
    <property type="protein sequence ID" value="CCO20955.1"/>
    <property type="molecule type" value="Genomic_DNA"/>
</dbReference>
<organism evidence="2">
    <name type="scientific">termite gut metagenome</name>
    <dbReference type="NCBI Taxonomy" id="433724"/>
    <lineage>
        <taxon>unclassified sequences</taxon>
        <taxon>metagenomes</taxon>
        <taxon>organismal metagenomes</taxon>
    </lineage>
</organism>